<evidence type="ECO:0000256" key="2">
    <source>
        <dbReference type="SAM" id="Phobius"/>
    </source>
</evidence>
<dbReference type="GO" id="GO:0016491">
    <property type="term" value="F:oxidoreductase activity"/>
    <property type="evidence" value="ECO:0007669"/>
    <property type="project" value="TreeGrafter"/>
</dbReference>
<keyword evidence="2" id="KW-0472">Membrane</keyword>
<keyword evidence="2" id="KW-0812">Transmembrane</keyword>
<dbReference type="SUPFAM" id="SSF48695">
    <property type="entry name" value="Multiheme cytochromes"/>
    <property type="match status" value="2"/>
</dbReference>
<evidence type="ECO:0000256" key="1">
    <source>
        <dbReference type="ARBA" id="ARBA00022729"/>
    </source>
</evidence>
<dbReference type="Gene3D" id="1.10.1130.10">
    <property type="entry name" value="Flavocytochrome C3, Chain A"/>
    <property type="match status" value="2"/>
</dbReference>
<protein>
    <submittedName>
        <fullName evidence="4">Cytochrome c family protein</fullName>
    </submittedName>
</protein>
<name>A0A1W1BEM8_9ZZZZ</name>
<sequence length="793" mass="88260">MQRLILILSFVLSFLLANESNNSCIECHKGIEDIRDHKSGMMKAIFKMADEAGIKGNDCVVCHGGNPNNSTKELAHKGTIDYFKSHKGPKAFYPYPASPWINKNTCGVCHPKQVLAQENNLMATEQGKIHGALWGFGSKEKYKHTFSNFGGKSVNSDERLGTKAYKEYMEKLAKVEPQGFLITTKELPPAPTADEVEKDPSLSVFTYLRQECLRCHTGGKGRNRRGDYRGTGCSSCHIPYSNSGLYEGGDKSISKVENGHLLVHSIQSSRDVKVKVHDINYSGIPVETCTTCHNRGKRIGVSYQGLMESGYQATFDEKGNGQPKLHTKRYLHLTEDIHYTKGMLCQDCHTSNDMHGDGFFRGANLGAVEIECQDCHGTTKKYPWELPLGYSDEFATTPKTGKARGTTKTLAEYLKDGAIPKDKGDGFLLSARGNPLTKAVRKGNKIIMHLSSGKDIELKPLKLLKEENKISKEGLVAMDNIKAHTDKLECYTCHATWAPQCYGCHVKIDYSGGKQNPDYLLASKHHVNGKTAEMTNLKDYLVDGKVTETRSYLRWEDPALSQNGEGRISPTIPGCQVTLTVIGKNGNALYQNHIFKIKNVEDAGEEGINAITMSPVQPHTITKKSRSCESCHTSEKAMGYGINGGRYFSDPSKTTMVDLMDSNRKVLAHNIDEQIPATPNLKYDYSVMIDKNGKQVQTVGNHWKLSQALDNRTREKLDRRGVCLSCHQSIPEGNLAISTMNHIAEMSGIKIDNKEHNNILNKILNIGAWIQLIIPIIIFGLVTLWIIRKRKFK</sequence>
<keyword evidence="2" id="KW-1133">Transmembrane helix</keyword>
<dbReference type="PANTHER" id="PTHR35038:SF8">
    <property type="entry name" value="C-TYPE POLYHEME CYTOCHROME OMCC"/>
    <property type="match status" value="1"/>
</dbReference>
<organism evidence="4">
    <name type="scientific">hydrothermal vent metagenome</name>
    <dbReference type="NCBI Taxonomy" id="652676"/>
    <lineage>
        <taxon>unclassified sequences</taxon>
        <taxon>metagenomes</taxon>
        <taxon>ecological metagenomes</taxon>
    </lineage>
</organism>
<feature type="domain" description="Outer membrane cytochrome MtrC/MtrF-like" evidence="3">
    <location>
        <begin position="210"/>
        <end position="381"/>
    </location>
</feature>
<evidence type="ECO:0000259" key="3">
    <source>
        <dbReference type="Pfam" id="PF22113"/>
    </source>
</evidence>
<dbReference type="InterPro" id="IPR051829">
    <property type="entry name" value="Multiheme_Cytochr_ET"/>
</dbReference>
<accession>A0A1W1BEM8</accession>
<evidence type="ECO:0000313" key="4">
    <source>
        <dbReference type="EMBL" id="SFV51898.1"/>
    </source>
</evidence>
<keyword evidence="1" id="KW-0732">Signal</keyword>
<dbReference type="Pfam" id="PF22113">
    <property type="entry name" value="Mtrc-MtrF_II-IV_dom"/>
    <property type="match status" value="1"/>
</dbReference>
<proteinExistence type="predicted"/>
<dbReference type="PANTHER" id="PTHR35038">
    <property type="entry name" value="DISSIMILATORY SULFITE REDUCTASE SIRA"/>
    <property type="match status" value="1"/>
</dbReference>
<reference evidence="4" key="1">
    <citation type="submission" date="2016-10" db="EMBL/GenBank/DDBJ databases">
        <authorList>
            <person name="de Groot N.N."/>
        </authorList>
    </citation>
    <scope>NUCLEOTIDE SEQUENCE</scope>
</reference>
<dbReference type="EMBL" id="FPHG01000013">
    <property type="protein sequence ID" value="SFV51898.1"/>
    <property type="molecule type" value="Genomic_DNA"/>
</dbReference>
<dbReference type="InterPro" id="IPR054337">
    <property type="entry name" value="Mtrc-MtrF-like_dom_II/IV"/>
</dbReference>
<dbReference type="AlphaFoldDB" id="A0A1W1BEM8"/>
<dbReference type="InterPro" id="IPR036280">
    <property type="entry name" value="Multihaem_cyt_sf"/>
</dbReference>
<gene>
    <name evidence="4" type="ORF">MNB_SV-9-1374</name>
</gene>
<feature type="transmembrane region" description="Helical" evidence="2">
    <location>
        <begin position="766"/>
        <end position="787"/>
    </location>
</feature>